<sequence>MKNGMKKSLYLGLAAVSLVAAGAASSTTASAKSYATVTSNKTLTTAATSRNVTLTGTNALYTKAGTLKGAKVVATTTTAKKLASSTSGKSNFRPYKVATTNRGSVYYKVVSFDGTYRGWIYGGKSTSAFAGGIKSYDTTTSATAPSSSATYKLSATTSTTANTLFYARPAYAQYKVGRAKVSGSVLTSTDAYKDSSFTFGAAEKTSREGDTWYQIASVDGSTTNGLVGAWVKASNVSQTNAEPTATSDNSVTVVYRDAQKNIVSTATNKFIAKDGTADVGNNNKVSSSDTNTAGLTLAEFAKANLPSGYTETTDGESYLSSAVYGGTAYVTVAKGATSKVSFENANYSSLASTDFAAGFPTLTATQQGAFTGVAADTISASAFTDTDAIGSLFQGTSVATYSTDDSTATTSGSENGYYGKAAANGYSYFYTYDATKTAAANTSTKYGDTIKLVFDQTYAKTPTTTTTTDSGNTDYAN</sequence>
<protein>
    <recommendedName>
        <fullName evidence="4">S-layer protein</fullName>
    </recommendedName>
</protein>
<evidence type="ECO:0000313" key="2">
    <source>
        <dbReference type="EMBL" id="ANZ66008.1"/>
    </source>
</evidence>
<evidence type="ECO:0000313" key="3">
    <source>
        <dbReference type="Proteomes" id="UP000093267"/>
    </source>
</evidence>
<dbReference type="STRING" id="240427.AYR62_01085"/>
<organism evidence="2 3">
    <name type="scientific">Secundilactobacillus paracollinoides</name>
    <dbReference type="NCBI Taxonomy" id="240427"/>
    <lineage>
        <taxon>Bacteria</taxon>
        <taxon>Bacillati</taxon>
        <taxon>Bacillota</taxon>
        <taxon>Bacilli</taxon>
        <taxon>Lactobacillales</taxon>
        <taxon>Lactobacillaceae</taxon>
        <taxon>Secundilactobacillus</taxon>
    </lineage>
</organism>
<proteinExistence type="predicted"/>
<reference evidence="2 3" key="1">
    <citation type="submission" date="2016-03" db="EMBL/GenBank/DDBJ databases">
        <title>Pediococcus and Lactobacillus from brewery environment - whole genome sequencing and assembly.</title>
        <authorList>
            <person name="Behr J."/>
            <person name="Geissler A.J."/>
            <person name="Vogel R.F."/>
        </authorList>
    </citation>
    <scope>NUCLEOTIDE SEQUENCE [LARGE SCALE GENOMIC DNA]</scope>
    <source>
        <strain evidence="2 3">TMW 1.1995</strain>
    </source>
</reference>
<accession>A0A1B2IVG4</accession>
<dbReference type="RefSeq" id="WP_065901346.1">
    <property type="nucleotide sequence ID" value="NZ_CP014924.1"/>
</dbReference>
<dbReference type="EMBL" id="CP014924">
    <property type="protein sequence ID" value="ANZ66008.1"/>
    <property type="molecule type" value="Genomic_DNA"/>
</dbReference>
<dbReference type="Proteomes" id="UP000093267">
    <property type="component" value="Chromosome"/>
</dbReference>
<keyword evidence="3" id="KW-1185">Reference proteome</keyword>
<dbReference type="AlphaFoldDB" id="A0A1B2IVG4"/>
<dbReference type="OrthoDB" id="2329257at2"/>
<evidence type="ECO:0000256" key="1">
    <source>
        <dbReference type="SAM" id="SignalP"/>
    </source>
</evidence>
<name>A0A1B2IVG4_9LACO</name>
<feature type="signal peptide" evidence="1">
    <location>
        <begin position="1"/>
        <end position="31"/>
    </location>
</feature>
<evidence type="ECO:0008006" key="4">
    <source>
        <dbReference type="Google" id="ProtNLM"/>
    </source>
</evidence>
<feature type="chain" id="PRO_5008539168" description="S-layer protein" evidence="1">
    <location>
        <begin position="32"/>
        <end position="477"/>
    </location>
</feature>
<gene>
    <name evidence="2" type="ORF">AYR63_01855</name>
</gene>
<keyword evidence="1" id="KW-0732">Signal</keyword>